<reference evidence="2" key="1">
    <citation type="submission" date="2018-10" db="EMBL/GenBank/DDBJ databases">
        <title>Hidden diversity of soil giant viruses.</title>
        <authorList>
            <person name="Schulz F."/>
            <person name="Alteio L."/>
            <person name="Goudeau D."/>
            <person name="Ryan E.M."/>
            <person name="Malmstrom R.R."/>
            <person name="Blanchard J."/>
            <person name="Woyke T."/>
        </authorList>
    </citation>
    <scope>NUCLEOTIDE SEQUENCE</scope>
    <source>
        <strain evidence="2">EDV1</strain>
    </source>
</reference>
<keyword evidence="1" id="KW-0175">Coiled coil</keyword>
<gene>
    <name evidence="2" type="ORF">Edafosvirus5_67</name>
</gene>
<accession>A0A3G4ZXK4</accession>
<proteinExistence type="predicted"/>
<dbReference type="EMBL" id="MK072070">
    <property type="protein sequence ID" value="AYV78149.1"/>
    <property type="molecule type" value="Genomic_DNA"/>
</dbReference>
<organism evidence="2">
    <name type="scientific">Edafosvirus sp</name>
    <dbReference type="NCBI Taxonomy" id="2487765"/>
    <lineage>
        <taxon>Viruses</taxon>
        <taxon>Varidnaviria</taxon>
        <taxon>Bamfordvirae</taxon>
        <taxon>Nucleocytoviricota</taxon>
        <taxon>Megaviricetes</taxon>
        <taxon>Imitervirales</taxon>
        <taxon>Mimiviridae</taxon>
        <taxon>Klosneuvirinae</taxon>
    </lineage>
</organism>
<evidence type="ECO:0000256" key="1">
    <source>
        <dbReference type="SAM" id="Coils"/>
    </source>
</evidence>
<evidence type="ECO:0000313" key="2">
    <source>
        <dbReference type="EMBL" id="AYV78149.1"/>
    </source>
</evidence>
<sequence>MSATETKHSNTLAEQLISLRNTRKELQESIEILKREAVKEILEEELNIFFMLCYKIISFQLALSRNVIPTKFLLVRPNKNFQLAELKNIMEKFQSIKKITLKGYLVLLEYNDIVDIQTICDRSIHSMDYDIEYTTPEKFIEILSKEFPEDDLRVPVFICSDYEVNRDDAVSLVKSNCSHVETYHEGKKTSVTLLDKSVSLCQVGNIHKETYGPFKKIIDYHMEGLYKSFPYTVFAIGMENPFK</sequence>
<feature type="coiled-coil region" evidence="1">
    <location>
        <begin position="9"/>
        <end position="43"/>
    </location>
</feature>
<name>A0A3G4ZXK4_9VIRU</name>
<protein>
    <submittedName>
        <fullName evidence="2">Uncharacterized protein</fullName>
    </submittedName>
</protein>